<dbReference type="Gene3D" id="3.40.50.1360">
    <property type="match status" value="1"/>
</dbReference>
<evidence type="ECO:0000256" key="1">
    <source>
        <dbReference type="ARBA" id="ARBA00010466"/>
    </source>
</evidence>
<accession>A0A9X2YIR5</accession>
<organism evidence="6 7">
    <name type="scientific">Mycobacterium yunnanensis</name>
    <dbReference type="NCBI Taxonomy" id="368477"/>
    <lineage>
        <taxon>Bacteria</taxon>
        <taxon>Bacillati</taxon>
        <taxon>Actinomycetota</taxon>
        <taxon>Actinomycetes</taxon>
        <taxon>Mycobacteriales</taxon>
        <taxon>Mycobacteriaceae</taxon>
        <taxon>Mycobacterium</taxon>
    </lineage>
</organism>
<dbReference type="Proteomes" id="UP001141629">
    <property type="component" value="Unassembled WGS sequence"/>
</dbReference>
<gene>
    <name evidence="6" type="ORF">H7K45_06165</name>
</gene>
<comment type="caution">
    <text evidence="6">The sequence shown here is derived from an EMBL/GenBank/DDBJ whole genome shotgun (WGS) entry which is preliminary data.</text>
</comment>
<dbReference type="RefSeq" id="WP_263994902.1">
    <property type="nucleotide sequence ID" value="NZ_JACKVK010000004.1"/>
</dbReference>
<protein>
    <submittedName>
        <fullName evidence="6">DNA-binding transcriptional regulator</fullName>
    </submittedName>
</protein>
<reference evidence="6" key="2">
    <citation type="journal article" date="2022" name="BMC Genomics">
        <title>Comparative genome analysis of mycobacteria focusing on tRNA and non-coding RNA.</title>
        <authorList>
            <person name="Behra P.R.K."/>
            <person name="Pettersson B.M.F."/>
            <person name="Ramesh M."/>
            <person name="Das S."/>
            <person name="Dasgupta S."/>
            <person name="Kirsebom L.A."/>
        </authorList>
    </citation>
    <scope>NUCLEOTIDE SEQUENCE</scope>
    <source>
        <strain evidence="6">DSM 44838</strain>
    </source>
</reference>
<reference evidence="6" key="1">
    <citation type="submission" date="2020-07" db="EMBL/GenBank/DDBJ databases">
        <authorList>
            <person name="Pettersson B.M.F."/>
            <person name="Behra P.R.K."/>
            <person name="Ramesh M."/>
            <person name="Das S."/>
            <person name="Dasgupta S."/>
            <person name="Kirsebom L.A."/>
        </authorList>
    </citation>
    <scope>NUCLEOTIDE SEQUENCE</scope>
    <source>
        <strain evidence="6">DSM 44838</strain>
    </source>
</reference>
<dbReference type="GO" id="GO:0030246">
    <property type="term" value="F:carbohydrate binding"/>
    <property type="evidence" value="ECO:0007669"/>
    <property type="project" value="InterPro"/>
</dbReference>
<evidence type="ECO:0000256" key="2">
    <source>
        <dbReference type="ARBA" id="ARBA00023015"/>
    </source>
</evidence>
<dbReference type="PANTHER" id="PTHR34294:SF1">
    <property type="entry name" value="TRANSCRIPTIONAL REGULATOR LSRR"/>
    <property type="match status" value="1"/>
</dbReference>
<evidence type="ECO:0000256" key="3">
    <source>
        <dbReference type="ARBA" id="ARBA00023125"/>
    </source>
</evidence>
<name>A0A9X2YIR5_9MYCO</name>
<dbReference type="AlphaFoldDB" id="A0A9X2YIR5"/>
<dbReference type="InterPro" id="IPR037171">
    <property type="entry name" value="NagB/RpiA_transferase-like"/>
</dbReference>
<feature type="domain" description="Sugar-binding" evidence="5">
    <location>
        <begin position="61"/>
        <end position="306"/>
    </location>
</feature>
<dbReference type="PANTHER" id="PTHR34294">
    <property type="entry name" value="TRANSCRIPTIONAL REGULATOR-RELATED"/>
    <property type="match status" value="1"/>
</dbReference>
<dbReference type="InterPro" id="IPR036388">
    <property type="entry name" value="WH-like_DNA-bd_sf"/>
</dbReference>
<comment type="similarity">
    <text evidence="1">Belongs to the SorC transcriptional regulatory family.</text>
</comment>
<keyword evidence="4" id="KW-0804">Transcription</keyword>
<evidence type="ECO:0000313" key="6">
    <source>
        <dbReference type="EMBL" id="MCV7420118.1"/>
    </source>
</evidence>
<evidence type="ECO:0000259" key="5">
    <source>
        <dbReference type="Pfam" id="PF04198"/>
    </source>
</evidence>
<keyword evidence="7" id="KW-1185">Reference proteome</keyword>
<dbReference type="Gene3D" id="1.10.10.10">
    <property type="entry name" value="Winged helix-like DNA-binding domain superfamily/Winged helix DNA-binding domain"/>
    <property type="match status" value="1"/>
</dbReference>
<dbReference type="EMBL" id="JACKVK010000004">
    <property type="protein sequence ID" value="MCV7420118.1"/>
    <property type="molecule type" value="Genomic_DNA"/>
</dbReference>
<dbReference type="InterPro" id="IPR051054">
    <property type="entry name" value="SorC_transcr_regulators"/>
</dbReference>
<sequence length="306" mass="32492">MGPDELFQRAVIARRYYLEGRTRIQIAEEFGLSRFKVARMLDEALESGMVEIKIHNPGAVDVELSTALQRRYGLEHAYAVSADSTNTADHVDAVAKAMADLLQSILRHGDVVGVDCGRTLTHIAPYLVALPRCDVVQLTGMAGAIASNGTDLVRRISEVSGGDSWPLYAPLVVTDARTARSLGDTPQIRETTARHSSVSCAIVSVGAWTAGASQVYEALTDEETQALDAAGVCAETCALLLDADGHRVPGLDERRMGIDESVLRAIPTRIAIAAGKEKALATQAVLNSGLVSSLVTDIDIATAVLA</sequence>
<dbReference type="Pfam" id="PF04198">
    <property type="entry name" value="Sugar-bind"/>
    <property type="match status" value="1"/>
</dbReference>
<evidence type="ECO:0000256" key="4">
    <source>
        <dbReference type="ARBA" id="ARBA00023163"/>
    </source>
</evidence>
<keyword evidence="3 6" id="KW-0238">DNA-binding</keyword>
<dbReference type="InterPro" id="IPR007324">
    <property type="entry name" value="Sugar-bd_dom_put"/>
</dbReference>
<evidence type="ECO:0000313" key="7">
    <source>
        <dbReference type="Proteomes" id="UP001141629"/>
    </source>
</evidence>
<keyword evidence="2" id="KW-0805">Transcription regulation</keyword>
<dbReference type="SUPFAM" id="SSF100950">
    <property type="entry name" value="NagB/RpiA/CoA transferase-like"/>
    <property type="match status" value="1"/>
</dbReference>
<proteinExistence type="inferred from homology"/>
<dbReference type="GO" id="GO:0003677">
    <property type="term" value="F:DNA binding"/>
    <property type="evidence" value="ECO:0007669"/>
    <property type="project" value="UniProtKB-KW"/>
</dbReference>